<reference evidence="2 3" key="1">
    <citation type="submission" date="2021-06" db="EMBL/GenBank/DDBJ databases">
        <title>Caerostris extrusa draft genome.</title>
        <authorList>
            <person name="Kono N."/>
            <person name="Arakawa K."/>
        </authorList>
    </citation>
    <scope>NUCLEOTIDE SEQUENCE [LARGE SCALE GENOMIC DNA]</scope>
</reference>
<comment type="caution">
    <text evidence="2">The sequence shown here is derived from an EMBL/GenBank/DDBJ whole genome shotgun (WGS) entry which is preliminary data.</text>
</comment>
<sequence length="98" mass="11649">MVILNDSITRKWLMANYSVVWAFNVLYGFENKRRCTFKLVAKDAEFILYRRRFLMKVTCTGGPVGYPHYPCNNYQLPNRAEMMGRTWKGCFKSIFIFN</sequence>
<dbReference type="EMBL" id="BPLR01017054">
    <property type="protein sequence ID" value="GIY88354.1"/>
    <property type="molecule type" value="Genomic_DNA"/>
</dbReference>
<evidence type="ECO:0000256" key="1">
    <source>
        <dbReference type="SAM" id="Phobius"/>
    </source>
</evidence>
<keyword evidence="3" id="KW-1185">Reference proteome</keyword>
<keyword evidence="1" id="KW-1133">Transmembrane helix</keyword>
<evidence type="ECO:0000313" key="2">
    <source>
        <dbReference type="EMBL" id="GIY88354.1"/>
    </source>
</evidence>
<organism evidence="2 3">
    <name type="scientific">Caerostris extrusa</name>
    <name type="common">Bark spider</name>
    <name type="synonym">Caerostris bankana</name>
    <dbReference type="NCBI Taxonomy" id="172846"/>
    <lineage>
        <taxon>Eukaryota</taxon>
        <taxon>Metazoa</taxon>
        <taxon>Ecdysozoa</taxon>
        <taxon>Arthropoda</taxon>
        <taxon>Chelicerata</taxon>
        <taxon>Arachnida</taxon>
        <taxon>Araneae</taxon>
        <taxon>Araneomorphae</taxon>
        <taxon>Entelegynae</taxon>
        <taxon>Araneoidea</taxon>
        <taxon>Araneidae</taxon>
        <taxon>Caerostris</taxon>
    </lineage>
</organism>
<keyword evidence="1" id="KW-0472">Membrane</keyword>
<gene>
    <name evidence="2" type="ORF">CEXT_317901</name>
</gene>
<proteinExistence type="predicted"/>
<dbReference type="AlphaFoldDB" id="A0AAV4X3J8"/>
<keyword evidence="1" id="KW-0812">Transmembrane</keyword>
<accession>A0AAV4X3J8</accession>
<protein>
    <recommendedName>
        <fullName evidence="4">LAGLIDADG homing endonuclease</fullName>
    </recommendedName>
</protein>
<evidence type="ECO:0000313" key="3">
    <source>
        <dbReference type="Proteomes" id="UP001054945"/>
    </source>
</evidence>
<feature type="transmembrane region" description="Helical" evidence="1">
    <location>
        <begin position="12"/>
        <end position="29"/>
    </location>
</feature>
<dbReference type="Proteomes" id="UP001054945">
    <property type="component" value="Unassembled WGS sequence"/>
</dbReference>
<evidence type="ECO:0008006" key="4">
    <source>
        <dbReference type="Google" id="ProtNLM"/>
    </source>
</evidence>
<name>A0AAV4X3J8_CAEEX</name>